<dbReference type="STRING" id="299467.A0A443SM47"/>
<name>A0A443SM47_9ACAR</name>
<evidence type="ECO:0000256" key="3">
    <source>
        <dbReference type="SAM" id="SignalP"/>
    </source>
</evidence>
<dbReference type="OrthoDB" id="6110560at2759"/>
<feature type="non-terminal residue" evidence="4">
    <location>
        <position position="1"/>
    </location>
</feature>
<evidence type="ECO:0000313" key="5">
    <source>
        <dbReference type="Proteomes" id="UP000288716"/>
    </source>
</evidence>
<evidence type="ECO:0000313" key="4">
    <source>
        <dbReference type="EMBL" id="RWS28611.1"/>
    </source>
</evidence>
<feature type="signal peptide" evidence="3">
    <location>
        <begin position="1"/>
        <end position="22"/>
    </location>
</feature>
<dbReference type="InterPro" id="IPR031424">
    <property type="entry name" value="QVR-like"/>
</dbReference>
<dbReference type="Proteomes" id="UP000288716">
    <property type="component" value="Unassembled WGS sequence"/>
</dbReference>
<feature type="non-terminal residue" evidence="4">
    <location>
        <position position="93"/>
    </location>
</feature>
<protein>
    <submittedName>
        <fullName evidence="4">Uncharacterized protein</fullName>
    </submittedName>
</protein>
<dbReference type="InterPro" id="IPR050975">
    <property type="entry name" value="Sleep_regulator"/>
</dbReference>
<gene>
    <name evidence="4" type="ORF">B4U80_05374</name>
</gene>
<keyword evidence="2" id="KW-0325">Glycoprotein</keyword>
<dbReference type="PANTHER" id="PTHR33562:SF2">
    <property type="entry name" value="PROTEIN QUIVER"/>
    <property type="match status" value="1"/>
</dbReference>
<reference evidence="4 5" key="1">
    <citation type="journal article" date="2018" name="Gigascience">
        <title>Genomes of trombidid mites reveal novel predicted allergens and laterally-transferred genes associated with secondary metabolism.</title>
        <authorList>
            <person name="Dong X."/>
            <person name="Chaisiri K."/>
            <person name="Xia D."/>
            <person name="Armstrong S.D."/>
            <person name="Fang Y."/>
            <person name="Donnelly M.J."/>
            <person name="Kadowaki T."/>
            <person name="McGarry J.W."/>
            <person name="Darby A.C."/>
            <person name="Makepeace B.L."/>
        </authorList>
    </citation>
    <scope>NUCLEOTIDE SEQUENCE [LARGE SCALE GENOMIC DNA]</scope>
    <source>
        <strain evidence="4">UoL-UT</strain>
    </source>
</reference>
<evidence type="ECO:0000256" key="2">
    <source>
        <dbReference type="ARBA" id="ARBA00023180"/>
    </source>
</evidence>
<dbReference type="AlphaFoldDB" id="A0A443SM47"/>
<dbReference type="GO" id="GO:0030431">
    <property type="term" value="P:sleep"/>
    <property type="evidence" value="ECO:0007669"/>
    <property type="project" value="InterPro"/>
</dbReference>
<evidence type="ECO:0000256" key="1">
    <source>
        <dbReference type="ARBA" id="ARBA00022729"/>
    </source>
</evidence>
<feature type="chain" id="PRO_5019256282" evidence="3">
    <location>
        <begin position="23"/>
        <end position="93"/>
    </location>
</feature>
<dbReference type="PANTHER" id="PTHR33562">
    <property type="entry name" value="ATILLA, ISOFORM B-RELATED-RELATED"/>
    <property type="match status" value="1"/>
</dbReference>
<keyword evidence="5" id="KW-1185">Reference proteome</keyword>
<dbReference type="VEuPathDB" id="VectorBase:LDEU003430"/>
<accession>A0A443SM47</accession>
<dbReference type="GO" id="GO:0032222">
    <property type="term" value="P:regulation of synaptic transmission, cholinergic"/>
    <property type="evidence" value="ECO:0007669"/>
    <property type="project" value="InterPro"/>
</dbReference>
<comment type="caution">
    <text evidence="4">The sequence shown here is derived from an EMBL/GenBank/DDBJ whole genome shotgun (WGS) entry which is preliminary data.</text>
</comment>
<dbReference type="EMBL" id="NCKV01001290">
    <property type="protein sequence ID" value="RWS28611.1"/>
    <property type="molecule type" value="Genomic_DNA"/>
</dbReference>
<organism evidence="4 5">
    <name type="scientific">Leptotrombidium deliense</name>
    <dbReference type="NCBI Taxonomy" id="299467"/>
    <lineage>
        <taxon>Eukaryota</taxon>
        <taxon>Metazoa</taxon>
        <taxon>Ecdysozoa</taxon>
        <taxon>Arthropoda</taxon>
        <taxon>Chelicerata</taxon>
        <taxon>Arachnida</taxon>
        <taxon>Acari</taxon>
        <taxon>Acariformes</taxon>
        <taxon>Trombidiformes</taxon>
        <taxon>Prostigmata</taxon>
        <taxon>Anystina</taxon>
        <taxon>Parasitengona</taxon>
        <taxon>Trombiculoidea</taxon>
        <taxon>Trombiculidae</taxon>
        <taxon>Leptotrombidium</taxon>
    </lineage>
</organism>
<keyword evidence="1 3" id="KW-0732">Signal</keyword>
<proteinExistence type="predicted"/>
<sequence length="93" mass="10489">LIGIICLSLSLISFFAVNCIHCWSCSSELDPKCADPFDNTTDYLFKCPDKNINGIWQQSKLCRKIRQKVEGYWRTIRGCAYFGEAGEGSGNEN</sequence>
<dbReference type="Pfam" id="PF17064">
    <property type="entry name" value="QVR"/>
    <property type="match status" value="1"/>
</dbReference>